<evidence type="ECO:0000256" key="14">
    <source>
        <dbReference type="SAM" id="MobiDB-lite"/>
    </source>
</evidence>
<dbReference type="PANTHER" id="PTHR39579">
    <property type="entry name" value="INNER MEMBRANE PROTEIN YHCB"/>
    <property type="match status" value="1"/>
</dbReference>
<dbReference type="Proteomes" id="UP000297565">
    <property type="component" value="Unassembled WGS sequence"/>
</dbReference>
<comment type="subcellular location">
    <subcellularLocation>
        <location evidence="1">Cell inner membrane</location>
        <topology evidence="1">Single-pass membrane protein</topology>
    </subcellularLocation>
</comment>
<keyword evidence="3" id="KW-0997">Cell inner membrane</keyword>
<keyword evidence="2" id="KW-1003">Cell membrane</keyword>
<organism evidence="16 17">
    <name type="scientific">Histophilus somni</name>
    <name type="common">Haemophilus somnus</name>
    <dbReference type="NCBI Taxonomy" id="731"/>
    <lineage>
        <taxon>Bacteria</taxon>
        <taxon>Pseudomonadati</taxon>
        <taxon>Pseudomonadota</taxon>
        <taxon>Gammaproteobacteria</taxon>
        <taxon>Pasteurellales</taxon>
        <taxon>Pasteurellaceae</taxon>
        <taxon>Histophilus</taxon>
    </lineage>
</organism>
<keyword evidence="5 15" id="KW-0812">Transmembrane</keyword>
<evidence type="ECO:0000256" key="15">
    <source>
        <dbReference type="SAM" id="Phobius"/>
    </source>
</evidence>
<evidence type="ECO:0000256" key="6">
    <source>
        <dbReference type="ARBA" id="ARBA00022960"/>
    </source>
</evidence>
<evidence type="ECO:0000256" key="7">
    <source>
        <dbReference type="ARBA" id="ARBA00022989"/>
    </source>
</evidence>
<dbReference type="EMBL" id="SNRV01000002">
    <property type="protein sequence ID" value="TEW31071.1"/>
    <property type="molecule type" value="Genomic_DNA"/>
</dbReference>
<sequence length="137" mass="15587">MQNWAPEVWQSALIGLCIGVFIGYLLLRFTKGTVKKQIKTEAELEQVKIQLNNQKRQLEQHFAESAELLKNIAQDYQKLYLHLANSSTTLLPELAQKELFSPHLLATESISSQQDKSKDNQPRDYSEGSSGILKVEK</sequence>
<feature type="compositionally biased region" description="Basic and acidic residues" evidence="14">
    <location>
        <begin position="115"/>
        <end position="126"/>
    </location>
</feature>
<evidence type="ECO:0000256" key="10">
    <source>
        <dbReference type="ARBA" id="ARBA00035657"/>
    </source>
</evidence>
<feature type="transmembrane region" description="Helical" evidence="15">
    <location>
        <begin position="12"/>
        <end position="29"/>
    </location>
</feature>
<dbReference type="GO" id="GO:0051301">
    <property type="term" value="P:cell division"/>
    <property type="evidence" value="ECO:0007669"/>
    <property type="project" value="UniProtKB-KW"/>
</dbReference>
<evidence type="ECO:0000256" key="11">
    <source>
        <dbReference type="ARBA" id="ARBA00035703"/>
    </source>
</evidence>
<name>A0AAX2S4N0_HISSO</name>
<keyword evidence="13" id="KW-0175">Coiled coil</keyword>
<keyword evidence="9" id="KW-0131">Cell cycle</keyword>
<evidence type="ECO:0000256" key="9">
    <source>
        <dbReference type="ARBA" id="ARBA00023306"/>
    </source>
</evidence>
<proteinExistence type="inferred from homology"/>
<comment type="similarity">
    <text evidence="10">Belongs to the ZapG family.</text>
</comment>
<gene>
    <name evidence="16" type="ORF">E2R48_02600</name>
</gene>
<evidence type="ECO:0000313" key="17">
    <source>
        <dbReference type="Proteomes" id="UP000297565"/>
    </source>
</evidence>
<evidence type="ECO:0000256" key="8">
    <source>
        <dbReference type="ARBA" id="ARBA00023136"/>
    </source>
</evidence>
<evidence type="ECO:0000256" key="3">
    <source>
        <dbReference type="ARBA" id="ARBA00022519"/>
    </source>
</evidence>
<reference evidence="16 17" key="1">
    <citation type="submission" date="2019-03" db="EMBL/GenBank/DDBJ databases">
        <title>Horizontal Gene Transfer Machinery in Histophilus somni.</title>
        <authorList>
            <person name="Mostafa Nazari M."/>
            <person name="Liljebjelke K."/>
        </authorList>
    </citation>
    <scope>NUCLEOTIDE SEQUENCE [LARGE SCALE GENOMIC DNA]</scope>
    <source>
        <strain evidence="16 17">UOC-EPH-KLM-04</strain>
    </source>
</reference>
<feature type="region of interest" description="Disordered" evidence="14">
    <location>
        <begin position="110"/>
        <end position="137"/>
    </location>
</feature>
<keyword evidence="4" id="KW-0132">Cell division</keyword>
<evidence type="ECO:0000256" key="5">
    <source>
        <dbReference type="ARBA" id="ARBA00022692"/>
    </source>
</evidence>
<accession>A0AAX2S4N0</accession>
<evidence type="ECO:0000313" key="16">
    <source>
        <dbReference type="EMBL" id="TEW31071.1"/>
    </source>
</evidence>
<evidence type="ECO:0000256" key="4">
    <source>
        <dbReference type="ARBA" id="ARBA00022618"/>
    </source>
</evidence>
<dbReference type="GO" id="GO:0008360">
    <property type="term" value="P:regulation of cell shape"/>
    <property type="evidence" value="ECO:0007669"/>
    <property type="project" value="UniProtKB-KW"/>
</dbReference>
<keyword evidence="7 15" id="KW-1133">Transmembrane helix</keyword>
<dbReference type="PIRSF" id="PIRSF006318">
    <property type="entry name" value="YhcB"/>
    <property type="match status" value="1"/>
</dbReference>
<evidence type="ECO:0000256" key="2">
    <source>
        <dbReference type="ARBA" id="ARBA00022475"/>
    </source>
</evidence>
<evidence type="ECO:0000256" key="13">
    <source>
        <dbReference type="SAM" id="Coils"/>
    </source>
</evidence>
<protein>
    <recommendedName>
        <fullName evidence="11">Z-ring associated protein G</fullName>
    </recommendedName>
    <alternativeName>
        <fullName evidence="12">Cell division protein ZapG</fullName>
    </alternativeName>
</protein>
<dbReference type="InterPro" id="IPR009386">
    <property type="entry name" value="ZapG-like"/>
</dbReference>
<keyword evidence="8 15" id="KW-0472">Membrane</keyword>
<evidence type="ECO:0000256" key="12">
    <source>
        <dbReference type="ARBA" id="ARBA00035727"/>
    </source>
</evidence>
<comment type="caution">
    <text evidence="16">The sequence shown here is derived from an EMBL/GenBank/DDBJ whole genome shotgun (WGS) entry which is preliminary data.</text>
</comment>
<dbReference type="GO" id="GO:0005886">
    <property type="term" value="C:plasma membrane"/>
    <property type="evidence" value="ECO:0007669"/>
    <property type="project" value="UniProtKB-SubCell"/>
</dbReference>
<keyword evidence="6" id="KW-0133">Cell shape</keyword>
<dbReference type="RefSeq" id="WP_132994519.1">
    <property type="nucleotide sequence ID" value="NZ_CP042983.1"/>
</dbReference>
<dbReference type="AlphaFoldDB" id="A0AAX2S4N0"/>
<dbReference type="PANTHER" id="PTHR39579:SF1">
    <property type="entry name" value="INNER MEMBRANE PROTEIN YHCB"/>
    <property type="match status" value="1"/>
</dbReference>
<dbReference type="Pfam" id="PF06295">
    <property type="entry name" value="ZapG-like"/>
    <property type="match status" value="1"/>
</dbReference>
<evidence type="ECO:0000256" key="1">
    <source>
        <dbReference type="ARBA" id="ARBA00004377"/>
    </source>
</evidence>
<feature type="coiled-coil region" evidence="13">
    <location>
        <begin position="37"/>
        <end position="71"/>
    </location>
</feature>